<evidence type="ECO:0000256" key="12">
    <source>
        <dbReference type="SAM" id="MobiDB-lite"/>
    </source>
</evidence>
<proteinExistence type="inferred from homology"/>
<keyword evidence="4 11" id="KW-0375">Hydrogen ion transport</keyword>
<protein>
    <recommendedName>
        <fullName evidence="11">ATP synthase subunit gamma</fullName>
    </recommendedName>
</protein>
<dbReference type="FunFam" id="3.40.1380.10:FF:000003">
    <property type="entry name" value="ATP synthase subunit gamma"/>
    <property type="match status" value="1"/>
</dbReference>
<dbReference type="Proteomes" id="UP000054166">
    <property type="component" value="Unassembled WGS sequence"/>
</dbReference>
<keyword evidence="10 11" id="KW-0066">ATP synthesis</keyword>
<dbReference type="HOGENOM" id="CLU_050669_4_1_1"/>
<dbReference type="InterPro" id="IPR000131">
    <property type="entry name" value="ATP_synth_F1_gsu"/>
</dbReference>
<dbReference type="GO" id="GO:0045259">
    <property type="term" value="C:proton-transporting ATP synthase complex"/>
    <property type="evidence" value="ECO:0007669"/>
    <property type="project" value="UniProtKB-KW"/>
</dbReference>
<dbReference type="GO" id="GO:0046933">
    <property type="term" value="F:proton-transporting ATP synthase activity, rotational mechanism"/>
    <property type="evidence" value="ECO:0007669"/>
    <property type="project" value="InterPro"/>
</dbReference>
<evidence type="ECO:0000313" key="14">
    <source>
        <dbReference type="Proteomes" id="UP000054166"/>
    </source>
</evidence>
<gene>
    <name evidence="13" type="ORF">PILCRDRAFT_97363</name>
</gene>
<organism evidence="13 14">
    <name type="scientific">Piloderma croceum (strain F 1598)</name>
    <dbReference type="NCBI Taxonomy" id="765440"/>
    <lineage>
        <taxon>Eukaryota</taxon>
        <taxon>Fungi</taxon>
        <taxon>Dikarya</taxon>
        <taxon>Basidiomycota</taxon>
        <taxon>Agaricomycotina</taxon>
        <taxon>Agaricomycetes</taxon>
        <taxon>Agaricomycetidae</taxon>
        <taxon>Atheliales</taxon>
        <taxon>Atheliaceae</taxon>
        <taxon>Piloderma</taxon>
    </lineage>
</organism>
<feature type="region of interest" description="Disordered" evidence="12">
    <location>
        <begin position="1"/>
        <end position="24"/>
    </location>
</feature>
<dbReference type="PANTHER" id="PTHR11693">
    <property type="entry name" value="ATP SYNTHASE GAMMA CHAIN"/>
    <property type="match status" value="1"/>
</dbReference>
<dbReference type="Gene3D" id="1.10.287.80">
    <property type="entry name" value="ATP synthase, gamma subunit, helix hairpin domain"/>
    <property type="match status" value="1"/>
</dbReference>
<reference evidence="14" key="2">
    <citation type="submission" date="2015-01" db="EMBL/GenBank/DDBJ databases">
        <title>Evolutionary Origins and Diversification of the Mycorrhizal Mutualists.</title>
        <authorList>
            <consortium name="DOE Joint Genome Institute"/>
            <consortium name="Mycorrhizal Genomics Consortium"/>
            <person name="Kohler A."/>
            <person name="Kuo A."/>
            <person name="Nagy L.G."/>
            <person name="Floudas D."/>
            <person name="Copeland A."/>
            <person name="Barry K.W."/>
            <person name="Cichocki N."/>
            <person name="Veneault-Fourrey C."/>
            <person name="LaButti K."/>
            <person name="Lindquist E.A."/>
            <person name="Lipzen A."/>
            <person name="Lundell T."/>
            <person name="Morin E."/>
            <person name="Murat C."/>
            <person name="Riley R."/>
            <person name="Ohm R."/>
            <person name="Sun H."/>
            <person name="Tunlid A."/>
            <person name="Henrissat B."/>
            <person name="Grigoriev I.V."/>
            <person name="Hibbett D.S."/>
            <person name="Martin F."/>
        </authorList>
    </citation>
    <scope>NUCLEOTIDE SEQUENCE [LARGE SCALE GENOMIC DNA]</scope>
    <source>
        <strain evidence="14">F 1598</strain>
    </source>
</reference>
<evidence type="ECO:0000256" key="4">
    <source>
        <dbReference type="ARBA" id="ARBA00022781"/>
    </source>
</evidence>
<dbReference type="FunCoup" id="A0A0C3FEE8">
    <property type="interactions" value="281"/>
</dbReference>
<keyword evidence="9 11" id="KW-0139">CF(1)</keyword>
<evidence type="ECO:0000256" key="7">
    <source>
        <dbReference type="ARBA" id="ARBA00023128"/>
    </source>
</evidence>
<dbReference type="GO" id="GO:0005743">
    <property type="term" value="C:mitochondrial inner membrane"/>
    <property type="evidence" value="ECO:0007669"/>
    <property type="project" value="UniProtKB-SubCell"/>
</dbReference>
<keyword evidence="3 11" id="KW-0813">Transport</keyword>
<evidence type="ECO:0000313" key="13">
    <source>
        <dbReference type="EMBL" id="KIM82795.1"/>
    </source>
</evidence>
<evidence type="ECO:0000256" key="8">
    <source>
        <dbReference type="ARBA" id="ARBA00023136"/>
    </source>
</evidence>
<dbReference type="CDD" id="cd12151">
    <property type="entry name" value="F1-ATPase_gamma"/>
    <property type="match status" value="1"/>
</dbReference>
<evidence type="ECO:0000256" key="6">
    <source>
        <dbReference type="ARBA" id="ARBA00023065"/>
    </source>
</evidence>
<dbReference type="SUPFAM" id="SSF52943">
    <property type="entry name" value="ATP synthase (F1-ATPase), gamma subunit"/>
    <property type="match status" value="1"/>
</dbReference>
<comment type="subunit">
    <text evidence="11">F-type ATPases have 2 components, CF(1) - the catalytic core - and CF(0) - the membrane proton channel. CF(1) and CF(0) have multiple subunits.</text>
</comment>
<dbReference type="NCBIfam" id="TIGR01146">
    <property type="entry name" value="ATPsyn_F1gamma"/>
    <property type="match status" value="1"/>
</dbReference>
<reference evidence="13 14" key="1">
    <citation type="submission" date="2014-04" db="EMBL/GenBank/DDBJ databases">
        <authorList>
            <consortium name="DOE Joint Genome Institute"/>
            <person name="Kuo A."/>
            <person name="Tarkka M."/>
            <person name="Buscot F."/>
            <person name="Kohler A."/>
            <person name="Nagy L.G."/>
            <person name="Floudas D."/>
            <person name="Copeland A."/>
            <person name="Barry K.W."/>
            <person name="Cichocki N."/>
            <person name="Veneault-Fourrey C."/>
            <person name="LaButti K."/>
            <person name="Lindquist E.A."/>
            <person name="Lipzen A."/>
            <person name="Lundell T."/>
            <person name="Morin E."/>
            <person name="Murat C."/>
            <person name="Sun H."/>
            <person name="Tunlid A."/>
            <person name="Henrissat B."/>
            <person name="Grigoriev I.V."/>
            <person name="Hibbett D.S."/>
            <person name="Martin F."/>
            <person name="Nordberg H.P."/>
            <person name="Cantor M.N."/>
            <person name="Hua S.X."/>
        </authorList>
    </citation>
    <scope>NUCLEOTIDE SEQUENCE [LARGE SCALE GENOMIC DNA]</scope>
    <source>
        <strain evidence="13 14">F 1598</strain>
    </source>
</reference>
<dbReference type="InterPro" id="IPR035968">
    <property type="entry name" value="ATP_synth_F1_ATPase_gsu"/>
</dbReference>
<comment type="subcellular location">
    <subcellularLocation>
        <location evidence="1">Mitochondrion inner membrane</location>
        <topology evidence="1">Peripheral membrane protein</topology>
    </subcellularLocation>
</comment>
<dbReference type="FunFam" id="1.10.287.80:FF:000001">
    <property type="entry name" value="ATP synthase gamma chain"/>
    <property type="match status" value="1"/>
</dbReference>
<sequence>MLARRSLLRAASQPSPLGAAPTNARNMATLREIEMRLKSVRNIEKITKSMKMIASTKLAKAQRAMTNGKEYGVANSEVFQNTSVDNPAKHKLFIVISSDKGLCGGIHSSVSKFTRRAIADKENPVDSDSPIMIIGDKSKAQLSRALPKNLAMTFNQIGRDIPTFADAAGVADLIVKSGIKYDSVAIVYNKFVSSISYEPAVMEVQTEDMLKESPGFKAYEMEEEATKDLTEFTLANAIFAALVEAHACEQSARRNAMDNASKNAGDMISTLQMQYNRGRQAAITNELVDIITGASAL</sequence>
<evidence type="ECO:0000256" key="5">
    <source>
        <dbReference type="ARBA" id="ARBA00022792"/>
    </source>
</evidence>
<dbReference type="PRINTS" id="PR00126">
    <property type="entry name" value="ATPASEGAMMA"/>
</dbReference>
<evidence type="ECO:0000256" key="9">
    <source>
        <dbReference type="ARBA" id="ARBA00023196"/>
    </source>
</evidence>
<dbReference type="PROSITE" id="PS00153">
    <property type="entry name" value="ATPASE_GAMMA"/>
    <property type="match status" value="1"/>
</dbReference>
<evidence type="ECO:0000256" key="10">
    <source>
        <dbReference type="ARBA" id="ARBA00023310"/>
    </source>
</evidence>
<dbReference type="OrthoDB" id="239812at2759"/>
<keyword evidence="5" id="KW-0999">Mitochondrion inner membrane</keyword>
<keyword evidence="6 11" id="KW-0406">Ion transport</keyword>
<evidence type="ECO:0000256" key="3">
    <source>
        <dbReference type="ARBA" id="ARBA00022448"/>
    </source>
</evidence>
<keyword evidence="8" id="KW-0472">Membrane</keyword>
<dbReference type="PIRSF" id="PIRSF039089">
    <property type="entry name" value="ATP_synthase_gamma"/>
    <property type="match status" value="1"/>
</dbReference>
<dbReference type="PANTHER" id="PTHR11693:SF22">
    <property type="entry name" value="ATP SYNTHASE SUBUNIT GAMMA, MITOCHONDRIAL"/>
    <property type="match status" value="1"/>
</dbReference>
<dbReference type="InParanoid" id="A0A0C3FEE8"/>
<evidence type="ECO:0000256" key="2">
    <source>
        <dbReference type="ARBA" id="ARBA00007681"/>
    </source>
</evidence>
<keyword evidence="7" id="KW-0496">Mitochondrion</keyword>
<accession>A0A0C3FEE8</accession>
<evidence type="ECO:0000256" key="11">
    <source>
        <dbReference type="RuleBase" id="RU004001"/>
    </source>
</evidence>
<evidence type="ECO:0000256" key="1">
    <source>
        <dbReference type="ARBA" id="ARBA00004637"/>
    </source>
</evidence>
<name>A0A0C3FEE8_PILCF</name>
<dbReference type="AlphaFoldDB" id="A0A0C3FEE8"/>
<comment type="similarity">
    <text evidence="2 11">Belongs to the ATPase gamma chain family.</text>
</comment>
<dbReference type="STRING" id="765440.A0A0C3FEE8"/>
<dbReference type="InterPro" id="IPR023632">
    <property type="entry name" value="ATP_synth_F1_gsu_CS"/>
</dbReference>
<dbReference type="Pfam" id="PF00231">
    <property type="entry name" value="ATP-synt"/>
    <property type="match status" value="1"/>
</dbReference>
<dbReference type="EMBL" id="KN832993">
    <property type="protein sequence ID" value="KIM82795.1"/>
    <property type="molecule type" value="Genomic_DNA"/>
</dbReference>
<dbReference type="Gene3D" id="3.40.1380.10">
    <property type="match status" value="1"/>
</dbReference>
<keyword evidence="14" id="KW-1185">Reference proteome</keyword>